<dbReference type="InterPro" id="IPR036890">
    <property type="entry name" value="HATPase_C_sf"/>
</dbReference>
<evidence type="ECO:0000256" key="4">
    <source>
        <dbReference type="ARBA" id="ARBA00022679"/>
    </source>
</evidence>
<evidence type="ECO:0000256" key="2">
    <source>
        <dbReference type="ARBA" id="ARBA00012438"/>
    </source>
</evidence>
<dbReference type="Gene3D" id="3.30.565.10">
    <property type="entry name" value="Histidine kinase-like ATPase, C-terminal domain"/>
    <property type="match status" value="1"/>
</dbReference>
<dbReference type="Pfam" id="PF00512">
    <property type="entry name" value="HisKA"/>
    <property type="match status" value="1"/>
</dbReference>
<sequence length="418" mass="48657">MKKLLSRSLTVFSLYAFFVLLCSIPVYYFIVDNIWQREIQEHNKLFATATSNNIIRLYRNGNALQRDINTWNLLQPHAIIRPAATLRADSLYQRIENHSRFQGLITWFAVDGKAYSLAVETNQDETHDTMMAITLATIVFFLLLLAGFIILNRWVSGWLWQPFYHSLEKITDFDLNDRKPILPEKTDIEEFDALNESLHKLTMNNVMIYQQQREFTENAAYELQTPLAIVESRLDLLLQYQPLTAEQSDLVEDAVKALMRVTHISRNLLLLTKIENDEFVFSEIIDLSTLIAESTDPLIDLFSFKELFINQQIQADVVVEGNRILLEILFNNLLLNAAKYTPEEGILNIRLAPHYFRISNSGTEALDQDKLFRRFVTVSRQTGGSGLGLTLVKQICHRYRWRITYGFQEQMHHFTIHF</sequence>
<keyword evidence="10" id="KW-1185">Reference proteome</keyword>
<dbReference type="InterPro" id="IPR036097">
    <property type="entry name" value="HisK_dim/P_sf"/>
</dbReference>
<evidence type="ECO:0000313" key="10">
    <source>
        <dbReference type="Proteomes" id="UP000281028"/>
    </source>
</evidence>
<dbReference type="SUPFAM" id="SSF47384">
    <property type="entry name" value="Homodimeric domain of signal transducing histidine kinase"/>
    <property type="match status" value="1"/>
</dbReference>
<keyword evidence="4" id="KW-0808">Transferase</keyword>
<dbReference type="InterPro" id="IPR003661">
    <property type="entry name" value="HisK_dim/P_dom"/>
</dbReference>
<dbReference type="InterPro" id="IPR003594">
    <property type="entry name" value="HATPase_dom"/>
</dbReference>
<dbReference type="PANTHER" id="PTHR45436:SF5">
    <property type="entry name" value="SENSOR HISTIDINE KINASE TRCS"/>
    <property type="match status" value="1"/>
</dbReference>
<evidence type="ECO:0000313" key="9">
    <source>
        <dbReference type="EMBL" id="NSL89229.1"/>
    </source>
</evidence>
<dbReference type="SUPFAM" id="SSF55874">
    <property type="entry name" value="ATPase domain of HSP90 chaperone/DNA topoisomerase II/histidine kinase"/>
    <property type="match status" value="1"/>
</dbReference>
<dbReference type="GO" id="GO:0005886">
    <property type="term" value="C:plasma membrane"/>
    <property type="evidence" value="ECO:0007669"/>
    <property type="project" value="TreeGrafter"/>
</dbReference>
<comment type="catalytic activity">
    <reaction evidence="1">
        <text>ATP + protein L-histidine = ADP + protein N-phospho-L-histidine.</text>
        <dbReference type="EC" id="2.7.13.3"/>
    </reaction>
</comment>
<organism evidence="9 10">
    <name type="scientific">Chitinophaga solisilvae</name>
    <dbReference type="NCBI Taxonomy" id="1233460"/>
    <lineage>
        <taxon>Bacteria</taxon>
        <taxon>Pseudomonadati</taxon>
        <taxon>Bacteroidota</taxon>
        <taxon>Chitinophagia</taxon>
        <taxon>Chitinophagales</taxon>
        <taxon>Chitinophagaceae</taxon>
        <taxon>Chitinophaga</taxon>
    </lineage>
</organism>
<feature type="domain" description="Histidine kinase" evidence="8">
    <location>
        <begin position="218"/>
        <end position="418"/>
    </location>
</feature>
<dbReference type="EC" id="2.7.13.3" evidence="2"/>
<dbReference type="Proteomes" id="UP000281028">
    <property type="component" value="Unassembled WGS sequence"/>
</dbReference>
<dbReference type="Pfam" id="PF02518">
    <property type="entry name" value="HATPase_c"/>
    <property type="match status" value="1"/>
</dbReference>
<dbReference type="SMART" id="SM00388">
    <property type="entry name" value="HisKA"/>
    <property type="match status" value="1"/>
</dbReference>
<evidence type="ECO:0000256" key="7">
    <source>
        <dbReference type="ARBA" id="ARBA00022989"/>
    </source>
</evidence>
<evidence type="ECO:0000256" key="1">
    <source>
        <dbReference type="ARBA" id="ARBA00000085"/>
    </source>
</evidence>
<gene>
    <name evidence="9" type="ORF">ECE50_020475</name>
</gene>
<dbReference type="GO" id="GO:0000155">
    <property type="term" value="F:phosphorelay sensor kinase activity"/>
    <property type="evidence" value="ECO:0007669"/>
    <property type="project" value="InterPro"/>
</dbReference>
<dbReference type="InterPro" id="IPR050428">
    <property type="entry name" value="TCS_sensor_his_kinase"/>
</dbReference>
<reference evidence="9" key="1">
    <citation type="submission" date="2020-05" db="EMBL/GenBank/DDBJ databases">
        <title>Chitinophaga laudate sp. nov., isolated from a tropical peat swamp.</title>
        <authorList>
            <person name="Goh C.B.S."/>
            <person name="Lee M.S."/>
            <person name="Parimannan S."/>
            <person name="Pasbakhsh P."/>
            <person name="Yule C.M."/>
            <person name="Rajandas H."/>
            <person name="Loke S."/>
            <person name="Croft L."/>
            <person name="Tan J.B.L."/>
        </authorList>
    </citation>
    <scope>NUCLEOTIDE SEQUENCE</scope>
    <source>
        <strain evidence="9">Mgbs1</strain>
    </source>
</reference>
<evidence type="ECO:0000259" key="8">
    <source>
        <dbReference type="PROSITE" id="PS50109"/>
    </source>
</evidence>
<evidence type="ECO:0000256" key="3">
    <source>
        <dbReference type="ARBA" id="ARBA00022553"/>
    </source>
</evidence>
<evidence type="ECO:0000256" key="5">
    <source>
        <dbReference type="ARBA" id="ARBA00022692"/>
    </source>
</evidence>
<name>A0A3S1JG78_9BACT</name>
<protein>
    <recommendedName>
        <fullName evidence="2">histidine kinase</fullName>
        <ecNumber evidence="2">2.7.13.3</ecNumber>
    </recommendedName>
</protein>
<keyword evidence="6 9" id="KW-0418">Kinase</keyword>
<keyword evidence="7" id="KW-0472">Membrane</keyword>
<accession>A0A3S1JG78</accession>
<keyword evidence="5" id="KW-0812">Transmembrane</keyword>
<keyword evidence="7" id="KW-1133">Transmembrane helix</keyword>
<dbReference type="InterPro" id="IPR005467">
    <property type="entry name" value="His_kinase_dom"/>
</dbReference>
<dbReference type="SMART" id="SM00387">
    <property type="entry name" value="HATPase_c"/>
    <property type="match status" value="1"/>
</dbReference>
<evidence type="ECO:0000256" key="6">
    <source>
        <dbReference type="ARBA" id="ARBA00022777"/>
    </source>
</evidence>
<dbReference type="EMBL" id="RIAR02000001">
    <property type="protein sequence ID" value="NSL89229.1"/>
    <property type="molecule type" value="Genomic_DNA"/>
</dbReference>
<dbReference type="Gene3D" id="1.10.287.130">
    <property type="match status" value="1"/>
</dbReference>
<dbReference type="OrthoDB" id="1522504at2"/>
<comment type="caution">
    <text evidence="9">The sequence shown here is derived from an EMBL/GenBank/DDBJ whole genome shotgun (WGS) entry which is preliminary data.</text>
</comment>
<dbReference type="PROSITE" id="PS50109">
    <property type="entry name" value="HIS_KIN"/>
    <property type="match status" value="1"/>
</dbReference>
<dbReference type="AlphaFoldDB" id="A0A3S1JG78"/>
<dbReference type="PANTHER" id="PTHR45436">
    <property type="entry name" value="SENSOR HISTIDINE KINASE YKOH"/>
    <property type="match status" value="1"/>
</dbReference>
<keyword evidence="3" id="KW-0597">Phosphoprotein</keyword>
<dbReference type="CDD" id="cd00082">
    <property type="entry name" value="HisKA"/>
    <property type="match status" value="1"/>
</dbReference>
<proteinExistence type="predicted"/>